<dbReference type="RefSeq" id="WP_101071258.1">
    <property type="nucleotide sequence ID" value="NZ_PISP01000001.1"/>
</dbReference>
<dbReference type="Pfam" id="PF01230">
    <property type="entry name" value="HIT"/>
    <property type="match status" value="1"/>
</dbReference>
<evidence type="ECO:0000313" key="3">
    <source>
        <dbReference type="EMBL" id="PKD44015.1"/>
    </source>
</evidence>
<dbReference type="InterPro" id="IPR052908">
    <property type="entry name" value="AP-4-A_phosphorylase"/>
</dbReference>
<feature type="short sequence motif" description="Histidine triad motif" evidence="1">
    <location>
        <begin position="93"/>
        <end position="97"/>
    </location>
</feature>
<reference evidence="3 4" key="1">
    <citation type="submission" date="2017-11" db="EMBL/GenBank/DDBJ databases">
        <title>Rhodohalobacter 15182 sp. nov., isolated from a salt lake.</title>
        <authorList>
            <person name="Han S."/>
        </authorList>
    </citation>
    <scope>NUCLEOTIDE SEQUENCE [LARGE SCALE GENOMIC DNA]</scope>
    <source>
        <strain evidence="3 4">15182</strain>
    </source>
</reference>
<sequence length="123" mass="13840">MRSSVFSKIPVTEWLHNNEHFFIVKDKYPVSEGHLLIVSKKLCPDFFGLTTEEKAELPAMITQAKSLIEKHHSPDGYNIGINCGEAAGQTVFHFHCHVIPRYEGDMENPKGGIRNVIPGMGDY</sequence>
<dbReference type="PROSITE" id="PS51084">
    <property type="entry name" value="HIT_2"/>
    <property type="match status" value="1"/>
</dbReference>
<proteinExistence type="predicted"/>
<accession>A0A2N0VII6</accession>
<dbReference type="OrthoDB" id="9784774at2"/>
<protein>
    <submittedName>
        <fullName evidence="3">HIT family protein</fullName>
    </submittedName>
</protein>
<feature type="domain" description="HIT" evidence="2">
    <location>
        <begin position="1"/>
        <end position="108"/>
    </location>
</feature>
<dbReference type="PANTHER" id="PTHR42997:SF1">
    <property type="entry name" value="AP-4-A PHOSPHORYLASE"/>
    <property type="match status" value="1"/>
</dbReference>
<dbReference type="PANTHER" id="PTHR42997">
    <property type="entry name" value="HIT FAMILY HYDROLASE"/>
    <property type="match status" value="1"/>
</dbReference>
<evidence type="ECO:0000313" key="4">
    <source>
        <dbReference type="Proteomes" id="UP000233398"/>
    </source>
</evidence>
<dbReference type="Gene3D" id="3.30.428.10">
    <property type="entry name" value="HIT-like"/>
    <property type="match status" value="1"/>
</dbReference>
<evidence type="ECO:0000259" key="2">
    <source>
        <dbReference type="PROSITE" id="PS51084"/>
    </source>
</evidence>
<evidence type="ECO:0000256" key="1">
    <source>
        <dbReference type="PROSITE-ProRule" id="PRU00464"/>
    </source>
</evidence>
<keyword evidence="4" id="KW-1185">Reference proteome</keyword>
<dbReference type="InterPro" id="IPR011146">
    <property type="entry name" value="HIT-like"/>
</dbReference>
<gene>
    <name evidence="3" type="ORF">CWD77_00620</name>
</gene>
<dbReference type="SUPFAM" id="SSF54197">
    <property type="entry name" value="HIT-like"/>
    <property type="match status" value="1"/>
</dbReference>
<comment type="caution">
    <text evidence="3">The sequence shown here is derived from an EMBL/GenBank/DDBJ whole genome shotgun (WGS) entry which is preliminary data.</text>
</comment>
<name>A0A2N0VII6_9BACT</name>
<dbReference type="AlphaFoldDB" id="A0A2N0VII6"/>
<dbReference type="GO" id="GO:0003824">
    <property type="term" value="F:catalytic activity"/>
    <property type="evidence" value="ECO:0007669"/>
    <property type="project" value="InterPro"/>
</dbReference>
<organism evidence="3 4">
    <name type="scientific">Rhodohalobacter barkolensis</name>
    <dbReference type="NCBI Taxonomy" id="2053187"/>
    <lineage>
        <taxon>Bacteria</taxon>
        <taxon>Pseudomonadati</taxon>
        <taxon>Balneolota</taxon>
        <taxon>Balneolia</taxon>
        <taxon>Balneolales</taxon>
        <taxon>Balneolaceae</taxon>
        <taxon>Rhodohalobacter</taxon>
    </lineage>
</organism>
<dbReference type="EMBL" id="PISP01000001">
    <property type="protein sequence ID" value="PKD44015.1"/>
    <property type="molecule type" value="Genomic_DNA"/>
</dbReference>
<dbReference type="Proteomes" id="UP000233398">
    <property type="component" value="Unassembled WGS sequence"/>
</dbReference>
<dbReference type="InterPro" id="IPR036265">
    <property type="entry name" value="HIT-like_sf"/>
</dbReference>